<dbReference type="Gene3D" id="1.20.1050.10">
    <property type="match status" value="1"/>
</dbReference>
<dbReference type="AlphaFoldDB" id="A0A4R5LRE9"/>
<reference evidence="3 4" key="1">
    <citation type="submission" date="2019-03" db="EMBL/GenBank/DDBJ databases">
        <title>Seongchinamella monodicae gen. nov., sp. nov., a novel member of the Gammaproteobacteria isolated from a tidal mudflat of beach.</title>
        <authorList>
            <person name="Yang H.G."/>
            <person name="Kang J.W."/>
            <person name="Lee S.D."/>
        </authorList>
    </citation>
    <scope>NUCLEOTIDE SEQUENCE [LARGE SCALE GENOMIC DNA]</scope>
    <source>
        <strain evidence="3 4">GH4-78</strain>
    </source>
</reference>
<dbReference type="SUPFAM" id="SSF47616">
    <property type="entry name" value="GST C-terminal domain-like"/>
    <property type="match status" value="1"/>
</dbReference>
<organism evidence="3 4">
    <name type="scientific">Seongchinamella unica</name>
    <dbReference type="NCBI Taxonomy" id="2547392"/>
    <lineage>
        <taxon>Bacteria</taxon>
        <taxon>Pseudomonadati</taxon>
        <taxon>Pseudomonadota</taxon>
        <taxon>Gammaproteobacteria</taxon>
        <taxon>Cellvibrionales</taxon>
        <taxon>Halieaceae</taxon>
        <taxon>Seongchinamella</taxon>
    </lineage>
</organism>
<dbReference type="PANTHER" id="PTHR42673">
    <property type="entry name" value="MALEYLACETOACETATE ISOMERASE"/>
    <property type="match status" value="1"/>
</dbReference>
<gene>
    <name evidence="3" type="ORF">E2F43_07910</name>
</gene>
<accession>A0A4R5LRE9</accession>
<keyword evidence="3" id="KW-0808">Transferase</keyword>
<comment type="caution">
    <text evidence="3">The sequence shown here is derived from an EMBL/GenBank/DDBJ whole genome shotgun (WGS) entry which is preliminary data.</text>
</comment>
<dbReference type="CDD" id="cd00299">
    <property type="entry name" value="GST_C_family"/>
    <property type="match status" value="1"/>
</dbReference>
<evidence type="ECO:0000259" key="2">
    <source>
        <dbReference type="PROSITE" id="PS50405"/>
    </source>
</evidence>
<name>A0A4R5LRE9_9GAMM</name>
<feature type="domain" description="GST C-terminal" evidence="2">
    <location>
        <begin position="83"/>
        <end position="214"/>
    </location>
</feature>
<dbReference type="Proteomes" id="UP000295554">
    <property type="component" value="Unassembled WGS sequence"/>
</dbReference>
<dbReference type="CDD" id="cd00570">
    <property type="entry name" value="GST_N_family"/>
    <property type="match status" value="1"/>
</dbReference>
<dbReference type="InterPro" id="IPR040079">
    <property type="entry name" value="Glutathione_S-Trfase"/>
</dbReference>
<feature type="domain" description="GST N-terminal" evidence="1">
    <location>
        <begin position="1"/>
        <end position="78"/>
    </location>
</feature>
<dbReference type="InterPro" id="IPR036249">
    <property type="entry name" value="Thioredoxin-like_sf"/>
</dbReference>
<dbReference type="GO" id="GO:0016034">
    <property type="term" value="F:maleylacetoacetate isomerase activity"/>
    <property type="evidence" value="ECO:0007669"/>
    <property type="project" value="TreeGrafter"/>
</dbReference>
<dbReference type="SUPFAM" id="SSF52833">
    <property type="entry name" value="Thioredoxin-like"/>
    <property type="match status" value="1"/>
</dbReference>
<dbReference type="PROSITE" id="PS50404">
    <property type="entry name" value="GST_NTER"/>
    <property type="match status" value="1"/>
</dbReference>
<evidence type="ECO:0000259" key="1">
    <source>
        <dbReference type="PROSITE" id="PS50404"/>
    </source>
</evidence>
<dbReference type="EMBL" id="SMSE01000002">
    <property type="protein sequence ID" value="TDG13455.1"/>
    <property type="molecule type" value="Genomic_DNA"/>
</dbReference>
<evidence type="ECO:0000313" key="3">
    <source>
        <dbReference type="EMBL" id="TDG13455.1"/>
    </source>
</evidence>
<dbReference type="InterPro" id="IPR036282">
    <property type="entry name" value="Glutathione-S-Trfase_C_sf"/>
</dbReference>
<proteinExistence type="predicted"/>
<dbReference type="OrthoDB" id="9810080at2"/>
<keyword evidence="4" id="KW-1185">Reference proteome</keyword>
<dbReference type="PROSITE" id="PS50405">
    <property type="entry name" value="GST_CTER"/>
    <property type="match status" value="1"/>
</dbReference>
<dbReference type="InterPro" id="IPR010987">
    <property type="entry name" value="Glutathione-S-Trfase_C-like"/>
</dbReference>
<dbReference type="Pfam" id="PF13417">
    <property type="entry name" value="GST_N_3"/>
    <property type="match status" value="1"/>
</dbReference>
<dbReference type="RefSeq" id="WP_133211445.1">
    <property type="nucleotide sequence ID" value="NZ_SMSE01000002.1"/>
</dbReference>
<protein>
    <submittedName>
        <fullName evidence="3">Glutathione S-transferase family protein</fullName>
    </submittedName>
</protein>
<evidence type="ECO:0000313" key="4">
    <source>
        <dbReference type="Proteomes" id="UP000295554"/>
    </source>
</evidence>
<dbReference type="Gene3D" id="3.40.30.10">
    <property type="entry name" value="Glutaredoxin"/>
    <property type="match status" value="1"/>
</dbReference>
<dbReference type="SFLD" id="SFLDG00358">
    <property type="entry name" value="Main_(cytGST)"/>
    <property type="match status" value="1"/>
</dbReference>
<dbReference type="GO" id="GO:0006559">
    <property type="term" value="P:L-phenylalanine catabolic process"/>
    <property type="evidence" value="ECO:0007669"/>
    <property type="project" value="TreeGrafter"/>
</dbReference>
<dbReference type="GO" id="GO:0004364">
    <property type="term" value="F:glutathione transferase activity"/>
    <property type="evidence" value="ECO:0007669"/>
    <property type="project" value="TreeGrafter"/>
</dbReference>
<dbReference type="GO" id="GO:0006749">
    <property type="term" value="P:glutathione metabolic process"/>
    <property type="evidence" value="ECO:0007669"/>
    <property type="project" value="TreeGrafter"/>
</dbReference>
<sequence>MIKVHGVSASPFVRKVLAVMAIKDLPFEHIPQMPFTDDAEFRRISPLGKVPALEDGDLVVNDSKVICQYLEDAYPQPPVYPTDYREKSRARWYEELGGTRVAEFAAGIFFQRFLRPVMLKQETDEALVESLINDKLPPMLDYLESQVPVDGFMFGDLGVADIALASPFVNASYAGYKVDAERWPGFAGFYRRVVEHPVMAPLLAADIKALGLSR</sequence>
<dbReference type="SFLD" id="SFLDS00019">
    <property type="entry name" value="Glutathione_Transferase_(cytos"/>
    <property type="match status" value="1"/>
</dbReference>
<dbReference type="PANTHER" id="PTHR42673:SF21">
    <property type="entry name" value="GLUTATHIONE S-TRANSFERASE YFCF"/>
    <property type="match status" value="1"/>
</dbReference>
<dbReference type="InterPro" id="IPR004045">
    <property type="entry name" value="Glutathione_S-Trfase_N"/>
</dbReference>